<reference evidence="2" key="1">
    <citation type="journal article" date="2020" name="mSystems">
        <title>Genome- and Community-Level Interaction Insights into Carbon Utilization and Element Cycling Functions of Hydrothermarchaeota in Hydrothermal Sediment.</title>
        <authorList>
            <person name="Zhou Z."/>
            <person name="Liu Y."/>
            <person name="Xu W."/>
            <person name="Pan J."/>
            <person name="Luo Z.H."/>
            <person name="Li M."/>
        </authorList>
    </citation>
    <scope>NUCLEOTIDE SEQUENCE [LARGE SCALE GENOMIC DNA]</scope>
    <source>
        <strain evidence="2">SpSt-1074</strain>
    </source>
</reference>
<gene>
    <name evidence="2" type="ORF">ENM31_02960</name>
</gene>
<accession>A0A7J3VTZ4</accession>
<sequence length="181" mass="18689">MNHLLNLASAALASFAIMILLSTLEFTAEQPAQPVVAAVVLAAVAAGFAGRSPVRAAVGVLIGGVAAFTLASLWGVKLWSPSPVPSDLPVIRMMLIGGTALLAAGVGLVASEILSKPKPSGLKEETPKPAKQPVVELEVVKKEVREAVPEPGNRVCKFCENVIPAESVFCPMCGAKLVEAE</sequence>
<keyword evidence="1" id="KW-0472">Membrane</keyword>
<evidence type="ECO:0000313" key="2">
    <source>
        <dbReference type="EMBL" id="HHM44243.1"/>
    </source>
</evidence>
<keyword evidence="1" id="KW-1133">Transmembrane helix</keyword>
<evidence type="ECO:0008006" key="3">
    <source>
        <dbReference type="Google" id="ProtNLM"/>
    </source>
</evidence>
<keyword evidence="1" id="KW-0812">Transmembrane</keyword>
<evidence type="ECO:0000256" key="1">
    <source>
        <dbReference type="SAM" id="Phobius"/>
    </source>
</evidence>
<dbReference type="EMBL" id="DRXH01000100">
    <property type="protein sequence ID" value="HHM44243.1"/>
    <property type="molecule type" value="Genomic_DNA"/>
</dbReference>
<proteinExistence type="predicted"/>
<feature type="transmembrane region" description="Helical" evidence="1">
    <location>
        <begin position="56"/>
        <end position="76"/>
    </location>
</feature>
<feature type="transmembrane region" description="Helical" evidence="1">
    <location>
        <begin position="32"/>
        <end position="49"/>
    </location>
</feature>
<dbReference type="AlphaFoldDB" id="A0A7J3VTZ4"/>
<protein>
    <recommendedName>
        <fullName evidence="3">Zinc ribbon domain-containing protein</fullName>
    </recommendedName>
</protein>
<comment type="caution">
    <text evidence="2">The sequence shown here is derived from an EMBL/GenBank/DDBJ whole genome shotgun (WGS) entry which is preliminary data.</text>
</comment>
<feature type="transmembrane region" description="Helical" evidence="1">
    <location>
        <begin position="88"/>
        <end position="110"/>
    </location>
</feature>
<feature type="transmembrane region" description="Helical" evidence="1">
    <location>
        <begin position="7"/>
        <end position="26"/>
    </location>
</feature>
<organism evidence="2">
    <name type="scientific">Caldiarchaeum subterraneum</name>
    <dbReference type="NCBI Taxonomy" id="311458"/>
    <lineage>
        <taxon>Archaea</taxon>
        <taxon>Nitrososphaerota</taxon>
        <taxon>Candidatus Caldarchaeales</taxon>
        <taxon>Candidatus Caldarchaeaceae</taxon>
        <taxon>Candidatus Caldarchaeum</taxon>
    </lineage>
</organism>
<name>A0A7J3VTZ4_CALS0</name>